<name>A0A433N092_9GAMM</name>
<dbReference type="EMBL" id="CP065031">
    <property type="protein sequence ID" value="QPK25186.1"/>
    <property type="molecule type" value="Genomic_DNA"/>
</dbReference>
<protein>
    <submittedName>
        <fullName evidence="4">Uncharacterized protein</fullName>
    </submittedName>
</protein>
<evidence type="ECO:0000313" key="2">
    <source>
        <dbReference type="EMBL" id="MBN3107166.1"/>
    </source>
</evidence>
<reference evidence="4 5" key="2">
    <citation type="submission" date="2020-11" db="EMBL/GenBank/DDBJ databases">
        <title>Complete genome sequence of Pectobacterium brasiliense strain F126.</title>
        <authorList>
            <person name="Miroshnikov K."/>
            <person name="Vo T.N.H."/>
            <person name="Khodykina M.V."/>
            <person name="Kabanova A.P."/>
            <person name="Shneider M."/>
            <person name="Korzhenkov A."/>
            <person name="Toschakov S.V."/>
            <person name="Miroshnikov K.A."/>
            <person name="Ignatov A.N."/>
            <person name="Mikhailova Y.V."/>
            <person name="Shelenkov A."/>
            <person name="Yanushevich Y.G."/>
            <person name="Evseev P.V."/>
        </authorList>
    </citation>
    <scope>NUCLEOTIDE SEQUENCE [LARGE SCALE GENOMIC DNA]</scope>
    <source>
        <strain evidence="4 5">F126</strain>
    </source>
</reference>
<dbReference type="Proteomes" id="UP000762586">
    <property type="component" value="Unassembled WGS sequence"/>
</dbReference>
<keyword evidence="6" id="KW-1185">Reference proteome</keyword>
<evidence type="ECO:0000313" key="4">
    <source>
        <dbReference type="EMBL" id="QPK25186.1"/>
    </source>
</evidence>
<gene>
    <name evidence="4" type="ORF">F126LOC_005115</name>
    <name evidence="2" type="ORF">H4F48_13950</name>
    <name evidence="3" type="ORF">SOV92_09825</name>
</gene>
<feature type="signal peptide" evidence="1">
    <location>
        <begin position="1"/>
        <end position="18"/>
    </location>
</feature>
<dbReference type="Proteomes" id="UP000269351">
    <property type="component" value="Chromosome"/>
</dbReference>
<proteinExistence type="predicted"/>
<dbReference type="Proteomes" id="UP001269968">
    <property type="component" value="Unassembled WGS sequence"/>
</dbReference>
<dbReference type="RefSeq" id="WP_014916312.1">
    <property type="nucleotide sequence ID" value="NZ_BSWF01000012.1"/>
</dbReference>
<accession>A0A433N092</accession>
<dbReference type="EMBL" id="JAXHOZ010000037">
    <property type="protein sequence ID" value="MDY4378118.1"/>
    <property type="molecule type" value="Genomic_DNA"/>
</dbReference>
<evidence type="ECO:0000313" key="5">
    <source>
        <dbReference type="Proteomes" id="UP000269351"/>
    </source>
</evidence>
<evidence type="ECO:0000313" key="6">
    <source>
        <dbReference type="Proteomes" id="UP000762586"/>
    </source>
</evidence>
<reference evidence="2 6" key="1">
    <citation type="submission" date="2020-07" db="EMBL/GenBank/DDBJ databases">
        <title>A pangenomic view of the genus Pectobacterium provides insights into genome organization, phylogeny, and virulence.</title>
        <authorList>
            <person name="Jonkheer E."/>
            <person name="Brankovics B."/>
            <person name="Houwers I."/>
            <person name="Van Der Wolf J."/>
            <person name="Bonants P."/>
            <person name="Vreeburg R."/>
            <person name="Bollema R."/>
            <person name="De Haan J."/>
            <person name="Berke L."/>
            <person name="De Ridder D."/>
            <person name="Smit S."/>
            <person name="Van Der Lee T.A.J."/>
        </authorList>
    </citation>
    <scope>NUCLEOTIDE SEQUENCE [LARGE SCALE GENOMIC DNA]</scope>
    <source>
        <strain evidence="2 6">NAK:384</strain>
    </source>
</reference>
<keyword evidence="1" id="KW-0732">Signal</keyword>
<evidence type="ECO:0000313" key="3">
    <source>
        <dbReference type="EMBL" id="MDY4378118.1"/>
    </source>
</evidence>
<dbReference type="EMBL" id="JACGET010000015">
    <property type="protein sequence ID" value="MBN3107166.1"/>
    <property type="molecule type" value="Genomic_DNA"/>
</dbReference>
<dbReference type="AlphaFoldDB" id="A0A433N092"/>
<evidence type="ECO:0000256" key="1">
    <source>
        <dbReference type="SAM" id="SignalP"/>
    </source>
</evidence>
<feature type="chain" id="PRO_5044603649" evidence="1">
    <location>
        <begin position="19"/>
        <end position="121"/>
    </location>
</feature>
<sequence length="121" mass="14316">MRKLLFIPLFFSSFMAAAGFIHPMDFDNSEAQKNEVIEFIKETVKQDYCESGFDMCQESMLRMMEKENLNAFKLATKAKDRKIMDKVIEDYCESGFDMCNYSNIYMMYKENLKASKQSLEW</sequence>
<reference evidence="3" key="3">
    <citation type="submission" date="2023-11" db="EMBL/GenBank/DDBJ databases">
        <title>Comparative genomics revealed phylogeny of phytopathogenic Pectobacterium aroidearum based on whole-genome sequencing and function of putative horizontal acquire islands in P. aroidearum PccS1.</title>
        <authorList>
            <person name="Fan J."/>
            <person name="Yang L."/>
        </authorList>
    </citation>
    <scope>NUCLEOTIDE SEQUENCE</scope>
    <source>
        <strain evidence="3">NJAU140</strain>
    </source>
</reference>
<organism evidence="4 5">
    <name type="scientific">Pectobacterium brasiliense</name>
    <dbReference type="NCBI Taxonomy" id="180957"/>
    <lineage>
        <taxon>Bacteria</taxon>
        <taxon>Pseudomonadati</taxon>
        <taxon>Pseudomonadota</taxon>
        <taxon>Gammaproteobacteria</taxon>
        <taxon>Enterobacterales</taxon>
        <taxon>Pectobacteriaceae</taxon>
        <taxon>Pectobacterium</taxon>
    </lineage>
</organism>